<name>A0A1V4APB4_9BACT</name>
<dbReference type="Proteomes" id="UP000189681">
    <property type="component" value="Unassembled WGS sequence"/>
</dbReference>
<feature type="region of interest" description="Disordered" evidence="1">
    <location>
        <begin position="1"/>
        <end position="33"/>
    </location>
</feature>
<comment type="caution">
    <text evidence="2">The sequence shown here is derived from an EMBL/GenBank/DDBJ whole genome shotgun (WGS) entry which is preliminary data.</text>
</comment>
<reference evidence="2 3" key="1">
    <citation type="journal article" date="2017" name="Water Res.">
        <title>Discovery and metagenomic analysis of an anammox bacterial enrichment related to Candidatus "Brocadia caroliniensis" in a full-scale glycerol-fed nitritation-denitritation separate centrate treatment process.</title>
        <authorList>
            <person name="Park H."/>
            <person name="Brotto A.C."/>
            <person name="van Loosdrecht M.C."/>
            <person name="Chandran K."/>
        </authorList>
    </citation>
    <scope>NUCLEOTIDE SEQUENCE [LARGE SCALE GENOMIC DNA]</scope>
    <source>
        <strain evidence="2">26THWARD</strain>
    </source>
</reference>
<evidence type="ECO:0000256" key="1">
    <source>
        <dbReference type="SAM" id="MobiDB-lite"/>
    </source>
</evidence>
<feature type="region of interest" description="Disordered" evidence="1">
    <location>
        <begin position="65"/>
        <end position="91"/>
    </location>
</feature>
<proteinExistence type="predicted"/>
<protein>
    <submittedName>
        <fullName evidence="2">Uncharacterized protein</fullName>
    </submittedName>
</protein>
<organism evidence="2 3">
    <name type="scientific">Candidatus Brocadia carolinensis</name>
    <dbReference type="NCBI Taxonomy" id="1004156"/>
    <lineage>
        <taxon>Bacteria</taxon>
        <taxon>Pseudomonadati</taxon>
        <taxon>Planctomycetota</taxon>
        <taxon>Candidatus Brocadiia</taxon>
        <taxon>Candidatus Brocadiales</taxon>
        <taxon>Candidatus Brocadiaceae</taxon>
        <taxon>Candidatus Brocadia</taxon>
    </lineage>
</organism>
<feature type="compositionally biased region" description="Basic and acidic residues" evidence="1">
    <location>
        <begin position="71"/>
        <end position="81"/>
    </location>
</feature>
<evidence type="ECO:0000313" key="2">
    <source>
        <dbReference type="EMBL" id="OOP54953.1"/>
    </source>
</evidence>
<dbReference type="AlphaFoldDB" id="A0A1V4APB4"/>
<dbReference type="EMBL" id="AYTS01000193">
    <property type="protein sequence ID" value="OOP54953.1"/>
    <property type="molecule type" value="Genomic_DNA"/>
</dbReference>
<sequence>MKLLNVKTRLCLNEKQPKADKTRKRRQKEPNKGVEYLKPRGRIMAKNEGFVDNETEKGAKIRYHNKKAKGHSIEDEKEIRAATEPGTIPTS</sequence>
<evidence type="ECO:0000313" key="3">
    <source>
        <dbReference type="Proteomes" id="UP000189681"/>
    </source>
</evidence>
<accession>A0A1V4APB4</accession>
<gene>
    <name evidence="2" type="ORF">AYP45_17520</name>
</gene>